<evidence type="ECO:0000256" key="1">
    <source>
        <dbReference type="SAM" id="Phobius"/>
    </source>
</evidence>
<name>A0ABT3CAN3_9MYCO</name>
<keyword evidence="1" id="KW-0472">Membrane</keyword>
<dbReference type="InterPro" id="IPR021315">
    <property type="entry name" value="Gap/Sap"/>
</dbReference>
<keyword evidence="3" id="KW-1185">Reference proteome</keyword>
<dbReference type="EMBL" id="JACKTY010000028">
    <property type="protein sequence ID" value="MCV7226540.1"/>
    <property type="molecule type" value="Genomic_DNA"/>
</dbReference>
<feature type="transmembrane region" description="Helical" evidence="1">
    <location>
        <begin position="113"/>
        <end position="139"/>
    </location>
</feature>
<gene>
    <name evidence="2" type="ORF">H7J73_10905</name>
</gene>
<organism evidence="2 3">
    <name type="scientific">Mycolicibacterium komossense</name>
    <dbReference type="NCBI Taxonomy" id="1779"/>
    <lineage>
        <taxon>Bacteria</taxon>
        <taxon>Bacillati</taxon>
        <taxon>Actinomycetota</taxon>
        <taxon>Actinomycetes</taxon>
        <taxon>Mycobacteriales</taxon>
        <taxon>Mycobacteriaceae</taxon>
        <taxon>Mycolicibacterium</taxon>
    </lineage>
</organism>
<reference evidence="2 3" key="1">
    <citation type="journal article" date="2022" name="BMC Genomics">
        <title>Comparative genome analysis of mycobacteria focusing on tRNA and non-coding RNA.</title>
        <authorList>
            <person name="Behra P.R.K."/>
            <person name="Pettersson B.M.F."/>
            <person name="Ramesh M."/>
            <person name="Das S."/>
            <person name="Dasgupta S."/>
            <person name="Kirsebom L.A."/>
        </authorList>
    </citation>
    <scope>NUCLEOTIDE SEQUENCE [LARGE SCALE GENOMIC DNA]</scope>
    <source>
        <strain evidence="2 3">DSM 44078</strain>
    </source>
</reference>
<protein>
    <submittedName>
        <fullName evidence="2">GAP family protein</fullName>
    </submittedName>
</protein>
<accession>A0ABT3CAN3</accession>
<keyword evidence="1" id="KW-1133">Transmembrane helix</keyword>
<evidence type="ECO:0000313" key="3">
    <source>
        <dbReference type="Proteomes" id="UP001526201"/>
    </source>
</evidence>
<comment type="caution">
    <text evidence="2">The sequence shown here is derived from an EMBL/GenBank/DDBJ whole genome shotgun (WGS) entry which is preliminary data.</text>
</comment>
<keyword evidence="1" id="KW-0812">Transmembrane</keyword>
<proteinExistence type="predicted"/>
<feature type="transmembrane region" description="Helical" evidence="1">
    <location>
        <begin position="195"/>
        <end position="214"/>
    </location>
</feature>
<dbReference type="Proteomes" id="UP001526201">
    <property type="component" value="Unassembled WGS sequence"/>
</dbReference>
<dbReference type="Pfam" id="PF11139">
    <property type="entry name" value="SfLAP"/>
    <property type="match status" value="1"/>
</dbReference>
<evidence type="ECO:0000313" key="2">
    <source>
        <dbReference type="EMBL" id="MCV7226540.1"/>
    </source>
</evidence>
<feature type="transmembrane region" description="Helical" evidence="1">
    <location>
        <begin position="73"/>
        <end position="92"/>
    </location>
</feature>
<feature type="transmembrane region" description="Helical" evidence="1">
    <location>
        <begin position="39"/>
        <end position="61"/>
    </location>
</feature>
<feature type="transmembrane region" description="Helical" evidence="1">
    <location>
        <begin position="6"/>
        <end position="27"/>
    </location>
</feature>
<feature type="transmembrane region" description="Helical" evidence="1">
    <location>
        <begin position="151"/>
        <end position="174"/>
    </location>
</feature>
<sequence length="217" mass="22730">MLGELIPLALVVAASPLSIIPALLLVLHTARPRPTGLAFLFGWLAGLIALTSAFVAVPRAFGGAGQATPHWAAYVRIGIGVVLIAFGGWRWLTRRKAGQAPAFLKTVGRIGPLRAAGLGVVLTFVNPKLLVINAAAGLAISTAALGSPGSWFAVAVYALLAGSTVLIPMLAYAVAAERLARPLERVREWIERQHAAITAVILLVIGIVLLYQGIRTL</sequence>